<feature type="transmembrane region" description="Helical" evidence="7">
    <location>
        <begin position="143"/>
        <end position="164"/>
    </location>
</feature>
<keyword evidence="5 7" id="KW-1133">Transmembrane helix</keyword>
<evidence type="ECO:0000256" key="7">
    <source>
        <dbReference type="RuleBase" id="RU363032"/>
    </source>
</evidence>
<dbReference type="InterPro" id="IPR035906">
    <property type="entry name" value="MetI-like_sf"/>
</dbReference>
<evidence type="ECO:0000313" key="9">
    <source>
        <dbReference type="EMBL" id="UZF86791.1"/>
    </source>
</evidence>
<feature type="domain" description="ABC transmembrane type-1" evidence="8">
    <location>
        <begin position="94"/>
        <end position="311"/>
    </location>
</feature>
<feature type="transmembrane region" description="Helical" evidence="7">
    <location>
        <begin position="184"/>
        <end position="204"/>
    </location>
</feature>
<dbReference type="PANTHER" id="PTHR43163:SF2">
    <property type="entry name" value="ABC TRANSPORTER PERMEASE PROTEIN"/>
    <property type="match status" value="1"/>
</dbReference>
<sequence length="324" mass="35613">MLGWLLQRVAQALLVIFAMSLVVFLGLHAVGNPADLLLSPDATQIERAELIARLGLDRPLWEQYLNFASSALQGDLGRSFVYNVPAVTLILQRLPATLELAFAATIFAIILGVPLGLYAGLYPERAFSKLIQTGSILGFSLPTFWVGLLLIMTFSVSLGWLPASGRGATVRVFGVEWSFLTLNGWRHLLLPAINLSLFKVSLVIRLTRAGVREVLPLDYVRFARAKGLRRGRIVVMHILRNIMIPLVTVLGLELGSTIAFAVVTESIFAWPGSGKLILDSINALDRPVVTAYLLVVVTLFVVINLVVDILYRFLDPRVREEASA</sequence>
<dbReference type="Pfam" id="PF19300">
    <property type="entry name" value="BPD_transp_1_N"/>
    <property type="match status" value="1"/>
</dbReference>
<keyword evidence="2 7" id="KW-0813">Transport</keyword>
<feature type="transmembrane region" description="Helical" evidence="7">
    <location>
        <begin position="242"/>
        <end position="270"/>
    </location>
</feature>
<dbReference type="AlphaFoldDB" id="A0A9E7ZVG9"/>
<comment type="subcellular location">
    <subcellularLocation>
        <location evidence="1 7">Cell membrane</location>
        <topology evidence="1 7">Multi-pass membrane protein</topology>
    </subcellularLocation>
</comment>
<dbReference type="InterPro" id="IPR000515">
    <property type="entry name" value="MetI-like"/>
</dbReference>
<dbReference type="EMBL" id="CP102774">
    <property type="protein sequence ID" value="UZF86791.1"/>
    <property type="molecule type" value="Genomic_DNA"/>
</dbReference>
<evidence type="ECO:0000256" key="1">
    <source>
        <dbReference type="ARBA" id="ARBA00004651"/>
    </source>
</evidence>
<dbReference type="Gene3D" id="1.10.3720.10">
    <property type="entry name" value="MetI-like"/>
    <property type="match status" value="1"/>
</dbReference>
<dbReference type="Pfam" id="PF00528">
    <property type="entry name" value="BPD_transp_1"/>
    <property type="match status" value="1"/>
</dbReference>
<dbReference type="GO" id="GO:0055085">
    <property type="term" value="P:transmembrane transport"/>
    <property type="evidence" value="ECO:0007669"/>
    <property type="project" value="InterPro"/>
</dbReference>
<proteinExistence type="inferred from homology"/>
<feature type="transmembrane region" description="Helical" evidence="7">
    <location>
        <begin position="100"/>
        <end position="122"/>
    </location>
</feature>
<evidence type="ECO:0000259" key="8">
    <source>
        <dbReference type="PROSITE" id="PS50928"/>
    </source>
</evidence>
<evidence type="ECO:0000256" key="3">
    <source>
        <dbReference type="ARBA" id="ARBA00022475"/>
    </source>
</evidence>
<organism evidence="9">
    <name type="scientific">Bosea sp. NBC_00436</name>
    <dbReference type="NCBI Taxonomy" id="2969620"/>
    <lineage>
        <taxon>Bacteria</taxon>
        <taxon>Pseudomonadati</taxon>
        <taxon>Pseudomonadota</taxon>
        <taxon>Alphaproteobacteria</taxon>
        <taxon>Hyphomicrobiales</taxon>
        <taxon>Boseaceae</taxon>
        <taxon>Bosea</taxon>
    </lineage>
</organism>
<reference evidence="9" key="1">
    <citation type="submission" date="2022-08" db="EMBL/GenBank/DDBJ databases">
        <title>Complete Genome Sequences of 2 Bosea sp. soil isolates.</title>
        <authorList>
            <person name="Alvarez Arevalo M."/>
            <person name="Sterndorff E.B."/>
            <person name="Faurdal D."/>
            <person name="Joergensen T.S."/>
            <person name="Weber T."/>
        </authorList>
    </citation>
    <scope>NUCLEOTIDE SEQUENCE</scope>
    <source>
        <strain evidence="9">NBC_00436</strain>
    </source>
</reference>
<dbReference type="PROSITE" id="PS50928">
    <property type="entry name" value="ABC_TM1"/>
    <property type="match status" value="1"/>
</dbReference>
<evidence type="ECO:0000256" key="2">
    <source>
        <dbReference type="ARBA" id="ARBA00022448"/>
    </source>
</evidence>
<evidence type="ECO:0000256" key="6">
    <source>
        <dbReference type="ARBA" id="ARBA00023136"/>
    </source>
</evidence>
<feature type="transmembrane region" description="Helical" evidence="7">
    <location>
        <begin position="12"/>
        <end position="31"/>
    </location>
</feature>
<keyword evidence="6 7" id="KW-0472">Membrane</keyword>
<feature type="transmembrane region" description="Helical" evidence="7">
    <location>
        <begin position="290"/>
        <end position="311"/>
    </location>
</feature>
<evidence type="ECO:0000256" key="5">
    <source>
        <dbReference type="ARBA" id="ARBA00022989"/>
    </source>
</evidence>
<keyword evidence="4 7" id="KW-0812">Transmembrane</keyword>
<name>A0A9E7ZVG9_9HYPH</name>
<gene>
    <name evidence="9" type="ORF">NWE54_24045</name>
</gene>
<dbReference type="GO" id="GO:0005886">
    <property type="term" value="C:plasma membrane"/>
    <property type="evidence" value="ECO:0007669"/>
    <property type="project" value="UniProtKB-SubCell"/>
</dbReference>
<dbReference type="CDD" id="cd06261">
    <property type="entry name" value="TM_PBP2"/>
    <property type="match status" value="1"/>
</dbReference>
<dbReference type="PANTHER" id="PTHR43163">
    <property type="entry name" value="DIPEPTIDE TRANSPORT SYSTEM PERMEASE PROTEIN DPPB-RELATED"/>
    <property type="match status" value="1"/>
</dbReference>
<comment type="similarity">
    <text evidence="7">Belongs to the binding-protein-dependent transport system permease family.</text>
</comment>
<dbReference type="InterPro" id="IPR045621">
    <property type="entry name" value="BPD_transp_1_N"/>
</dbReference>
<dbReference type="SUPFAM" id="SSF161098">
    <property type="entry name" value="MetI-like"/>
    <property type="match status" value="1"/>
</dbReference>
<keyword evidence="3" id="KW-1003">Cell membrane</keyword>
<evidence type="ECO:0000256" key="4">
    <source>
        <dbReference type="ARBA" id="ARBA00022692"/>
    </source>
</evidence>
<protein>
    <submittedName>
        <fullName evidence="9">ABC transporter permease</fullName>
    </submittedName>
</protein>
<accession>A0A9E7ZVG9</accession>